<proteinExistence type="predicted"/>
<name>A0A1F7U5C3_9BACT</name>
<comment type="caution">
    <text evidence="2">The sequence shown here is derived from an EMBL/GenBank/DDBJ whole genome shotgun (WGS) entry which is preliminary data.</text>
</comment>
<evidence type="ECO:0000256" key="1">
    <source>
        <dbReference type="SAM" id="MobiDB-lite"/>
    </source>
</evidence>
<accession>A0A1F7U5C3</accession>
<evidence type="ECO:0000313" key="2">
    <source>
        <dbReference type="EMBL" id="OGL73476.1"/>
    </source>
</evidence>
<evidence type="ECO:0000313" key="3">
    <source>
        <dbReference type="Proteomes" id="UP000177088"/>
    </source>
</evidence>
<dbReference type="EMBL" id="MGEA01000058">
    <property type="protein sequence ID" value="OGL73476.1"/>
    <property type="molecule type" value="Genomic_DNA"/>
</dbReference>
<dbReference type="AlphaFoldDB" id="A0A1F7U5C3"/>
<sequence length="125" mass="13470">MVPNTDDDVEVLPFYKRGEARQSGYWCLDCAVKEYARDPEAAAACGHAGTFAGMKFCARCAIGTGRCRACGGSMGPALDAARHEQAECQKAIRSMLDRRGISLGPKPGKKSGQTKAAKLADFRRR</sequence>
<organism evidence="2 3">
    <name type="scientific">Candidatus Uhrbacteria bacterium RIFCSPHIGHO2_02_FULL_60_10</name>
    <dbReference type="NCBI Taxonomy" id="1802392"/>
    <lineage>
        <taxon>Bacteria</taxon>
        <taxon>Candidatus Uhriibacteriota</taxon>
    </lineage>
</organism>
<protein>
    <submittedName>
        <fullName evidence="2">Uncharacterized protein</fullName>
    </submittedName>
</protein>
<reference evidence="2 3" key="1">
    <citation type="journal article" date="2016" name="Nat. Commun.">
        <title>Thousands of microbial genomes shed light on interconnected biogeochemical processes in an aquifer system.</title>
        <authorList>
            <person name="Anantharaman K."/>
            <person name="Brown C.T."/>
            <person name="Hug L.A."/>
            <person name="Sharon I."/>
            <person name="Castelle C.J."/>
            <person name="Probst A.J."/>
            <person name="Thomas B.C."/>
            <person name="Singh A."/>
            <person name="Wilkins M.J."/>
            <person name="Karaoz U."/>
            <person name="Brodie E.L."/>
            <person name="Williams K.H."/>
            <person name="Hubbard S.S."/>
            <person name="Banfield J.F."/>
        </authorList>
    </citation>
    <scope>NUCLEOTIDE SEQUENCE [LARGE SCALE GENOMIC DNA]</scope>
</reference>
<gene>
    <name evidence="2" type="ORF">A3C96_01905</name>
</gene>
<feature type="region of interest" description="Disordered" evidence="1">
    <location>
        <begin position="99"/>
        <end position="125"/>
    </location>
</feature>
<dbReference type="Proteomes" id="UP000177088">
    <property type="component" value="Unassembled WGS sequence"/>
</dbReference>